<accession>A0A1H2GFC3</accession>
<dbReference type="FunFam" id="3.30.930.10:FF:000017">
    <property type="entry name" value="Elongation factor P--(R)-beta-lysine ligase"/>
    <property type="match status" value="1"/>
</dbReference>
<keyword evidence="7" id="KW-0030">Aminoacyl-tRNA synthetase</keyword>
<dbReference type="GO" id="GO:0004824">
    <property type="term" value="F:lysine-tRNA ligase activity"/>
    <property type="evidence" value="ECO:0007669"/>
    <property type="project" value="InterPro"/>
</dbReference>
<comment type="subunit">
    <text evidence="1">Homodimer.</text>
</comment>
<dbReference type="NCBIfam" id="TIGR00462">
    <property type="entry name" value="genX"/>
    <property type="match status" value="1"/>
</dbReference>
<evidence type="ECO:0000256" key="1">
    <source>
        <dbReference type="ARBA" id="ARBA00011738"/>
    </source>
</evidence>
<dbReference type="PRINTS" id="PR00982">
    <property type="entry name" value="TRNASYNTHLYS"/>
</dbReference>
<evidence type="ECO:0000256" key="5">
    <source>
        <dbReference type="ARBA" id="ARBA00052794"/>
    </source>
</evidence>
<evidence type="ECO:0000313" key="7">
    <source>
        <dbReference type="EMBL" id="SDU18219.1"/>
    </source>
</evidence>
<keyword evidence="8" id="KW-1185">Reference proteome</keyword>
<keyword evidence="3" id="KW-0547">Nucleotide-binding</keyword>
<evidence type="ECO:0000256" key="2">
    <source>
        <dbReference type="ARBA" id="ARBA00022598"/>
    </source>
</evidence>
<dbReference type="Proteomes" id="UP000243924">
    <property type="component" value="Chromosome I"/>
</dbReference>
<evidence type="ECO:0000259" key="6">
    <source>
        <dbReference type="PROSITE" id="PS50862"/>
    </source>
</evidence>
<dbReference type="GO" id="GO:0005829">
    <property type="term" value="C:cytosol"/>
    <property type="evidence" value="ECO:0007669"/>
    <property type="project" value="TreeGrafter"/>
</dbReference>
<name>A0A1H2GFC3_9GAMM</name>
<keyword evidence="4" id="KW-0067">ATP-binding</keyword>
<reference evidence="8" key="1">
    <citation type="submission" date="2016-10" db="EMBL/GenBank/DDBJ databases">
        <authorList>
            <person name="Varghese N."/>
            <person name="Submissions S."/>
        </authorList>
    </citation>
    <scope>NUCLEOTIDE SEQUENCE [LARGE SCALE GENOMIC DNA]</scope>
    <source>
        <strain evidence="8">CECT 8338</strain>
    </source>
</reference>
<organism evidence="7 8">
    <name type="scientific">Halopseudomonas salegens</name>
    <dbReference type="NCBI Taxonomy" id="1434072"/>
    <lineage>
        <taxon>Bacteria</taxon>
        <taxon>Pseudomonadati</taxon>
        <taxon>Pseudomonadota</taxon>
        <taxon>Gammaproteobacteria</taxon>
        <taxon>Pseudomonadales</taxon>
        <taxon>Pseudomonadaceae</taxon>
        <taxon>Halopseudomonas</taxon>
    </lineage>
</organism>
<dbReference type="STRING" id="1434072.SAMN05216210_2260"/>
<gene>
    <name evidence="7" type="ORF">SAMN05216210_2260</name>
</gene>
<dbReference type="GO" id="GO:0006430">
    <property type="term" value="P:lysyl-tRNA aminoacylation"/>
    <property type="evidence" value="ECO:0007669"/>
    <property type="project" value="InterPro"/>
</dbReference>
<comment type="catalytic activity">
    <reaction evidence="5">
        <text>D-beta-lysine + L-lysyl-[protein] + ATP = N(6)-((3R)-3,6-diaminohexanoyl)-L-lysyl-[protein] + AMP + diphosphate + H(+)</text>
        <dbReference type="Rhea" id="RHEA:83435"/>
        <dbReference type="Rhea" id="RHEA-COMP:9752"/>
        <dbReference type="Rhea" id="RHEA-COMP:20131"/>
        <dbReference type="ChEBI" id="CHEBI:15378"/>
        <dbReference type="ChEBI" id="CHEBI:29969"/>
        <dbReference type="ChEBI" id="CHEBI:30616"/>
        <dbReference type="ChEBI" id="CHEBI:33019"/>
        <dbReference type="ChEBI" id="CHEBI:84138"/>
        <dbReference type="ChEBI" id="CHEBI:156053"/>
        <dbReference type="ChEBI" id="CHEBI:456215"/>
    </reaction>
    <physiologicalReaction direction="left-to-right" evidence="5">
        <dbReference type="Rhea" id="RHEA:83436"/>
    </physiologicalReaction>
</comment>
<evidence type="ECO:0000256" key="4">
    <source>
        <dbReference type="ARBA" id="ARBA00022840"/>
    </source>
</evidence>
<dbReference type="InterPro" id="IPR006195">
    <property type="entry name" value="aa-tRNA-synth_II"/>
</dbReference>
<dbReference type="EMBL" id="LT629787">
    <property type="protein sequence ID" value="SDU18219.1"/>
    <property type="molecule type" value="Genomic_DNA"/>
</dbReference>
<dbReference type="InterPro" id="IPR004525">
    <property type="entry name" value="EpmA"/>
</dbReference>
<dbReference type="Gene3D" id="3.30.930.10">
    <property type="entry name" value="Bira Bifunctional Protein, Domain 2"/>
    <property type="match status" value="1"/>
</dbReference>
<dbReference type="RefSeq" id="WP_092386942.1">
    <property type="nucleotide sequence ID" value="NZ_LT629787.1"/>
</dbReference>
<dbReference type="InterPro" id="IPR004364">
    <property type="entry name" value="Aa-tRNA-synt_II"/>
</dbReference>
<dbReference type="PANTHER" id="PTHR42918">
    <property type="entry name" value="LYSYL-TRNA SYNTHETASE"/>
    <property type="match status" value="1"/>
</dbReference>
<evidence type="ECO:0000256" key="3">
    <source>
        <dbReference type="ARBA" id="ARBA00022741"/>
    </source>
</evidence>
<dbReference type="InterPro" id="IPR045864">
    <property type="entry name" value="aa-tRNA-synth_II/BPL/LPL"/>
</dbReference>
<dbReference type="SUPFAM" id="SSF55681">
    <property type="entry name" value="Class II aaRS and biotin synthetases"/>
    <property type="match status" value="1"/>
</dbReference>
<dbReference type="OrthoDB" id="9802326at2"/>
<dbReference type="NCBIfam" id="NF006828">
    <property type="entry name" value="PRK09350.1"/>
    <property type="match status" value="1"/>
</dbReference>
<dbReference type="GO" id="GO:0005524">
    <property type="term" value="F:ATP binding"/>
    <property type="evidence" value="ECO:0007669"/>
    <property type="project" value="UniProtKB-KW"/>
</dbReference>
<dbReference type="PROSITE" id="PS50862">
    <property type="entry name" value="AA_TRNA_LIGASE_II"/>
    <property type="match status" value="1"/>
</dbReference>
<feature type="domain" description="Aminoacyl-transfer RNA synthetases class-II family profile" evidence="6">
    <location>
        <begin position="18"/>
        <end position="313"/>
    </location>
</feature>
<dbReference type="AlphaFoldDB" id="A0A1H2GFC3"/>
<evidence type="ECO:0000313" key="8">
    <source>
        <dbReference type="Proteomes" id="UP000243924"/>
    </source>
</evidence>
<protein>
    <submittedName>
        <fullName evidence="7">Lysyl-tRNA synthetase, class 2</fullName>
    </submittedName>
</protein>
<dbReference type="GO" id="GO:0000049">
    <property type="term" value="F:tRNA binding"/>
    <property type="evidence" value="ECO:0007669"/>
    <property type="project" value="TreeGrafter"/>
</dbReference>
<keyword evidence="2" id="KW-0436">Ligase</keyword>
<proteinExistence type="predicted"/>
<dbReference type="InterPro" id="IPR018149">
    <property type="entry name" value="Lys-tRNA-synth_II_C"/>
</dbReference>
<dbReference type="PANTHER" id="PTHR42918:SF6">
    <property type="entry name" value="ELONGATION FACTOR P--(R)-BETA-LYSINE LIGASE"/>
    <property type="match status" value="1"/>
</dbReference>
<dbReference type="Pfam" id="PF00152">
    <property type="entry name" value="tRNA-synt_2"/>
    <property type="match status" value="1"/>
</dbReference>
<sequence length="317" mass="35215">MTWQPSASMATLRRRAVMQQTIRDFFAAREVLEVDTPILSAAAVADPMLEPMQTRVDRDGQARHCYLHTSPEYPMKRLLAAGSGAIWQLCRVFRNGEVGRRHNPEFSMLEWYRPGFDHHQLMDEVEALTSGLLGHSSARRVRYADVFAEHFAGLDIHACATSSLRALGEQHTGFKGELARDGWLDLLFSHCIEPTLQQPTFVYAYPASQAALARITASDDSYPVAARFEFFVGGMELANGYHELIDAAEQASRFAEDARKVQLLGQPPRPLDQNLLAALESGLPDCAGVALGFDRLLMLAEGAEHIAEVLAFPFERA</sequence>